<organism evidence="2 3">
    <name type="scientific">Drosophila erecta</name>
    <name type="common">Fruit fly</name>
    <dbReference type="NCBI Taxonomy" id="7220"/>
    <lineage>
        <taxon>Eukaryota</taxon>
        <taxon>Metazoa</taxon>
        <taxon>Ecdysozoa</taxon>
        <taxon>Arthropoda</taxon>
        <taxon>Hexapoda</taxon>
        <taxon>Insecta</taxon>
        <taxon>Pterygota</taxon>
        <taxon>Neoptera</taxon>
        <taxon>Endopterygota</taxon>
        <taxon>Diptera</taxon>
        <taxon>Brachycera</taxon>
        <taxon>Muscomorpha</taxon>
        <taxon>Ephydroidea</taxon>
        <taxon>Drosophilidae</taxon>
        <taxon>Drosophila</taxon>
        <taxon>Sophophora</taxon>
    </lineage>
</organism>
<evidence type="ECO:0000313" key="3">
    <source>
        <dbReference type="Proteomes" id="UP000008711"/>
    </source>
</evidence>
<dbReference type="OrthoDB" id="7859743at2759"/>
<dbReference type="Proteomes" id="UP000008711">
    <property type="component" value="Unassembled WGS sequence"/>
</dbReference>
<evidence type="ECO:0000313" key="2">
    <source>
        <dbReference type="EMBL" id="KQS69951.1"/>
    </source>
</evidence>
<dbReference type="EMBL" id="CH954177">
    <property type="protein sequence ID" value="KQS69951.1"/>
    <property type="molecule type" value="Genomic_DNA"/>
</dbReference>
<accession>A0A0Q5WKG5</accession>
<feature type="chain" id="PRO_5006266912" evidence="1">
    <location>
        <begin position="20"/>
        <end position="156"/>
    </location>
</feature>
<reference evidence="2 3" key="1">
    <citation type="journal article" date="2007" name="Nature">
        <title>Evolution of genes and genomes on the Drosophila phylogeny.</title>
        <authorList>
            <consortium name="Drosophila 12 Genomes Consortium"/>
            <person name="Clark A.G."/>
            <person name="Eisen M.B."/>
            <person name="Smith D.R."/>
            <person name="Bergman C.M."/>
            <person name="Oliver B."/>
            <person name="Markow T.A."/>
            <person name="Kaufman T.C."/>
            <person name="Kellis M."/>
            <person name="Gelbart W."/>
            <person name="Iyer V.N."/>
            <person name="Pollard D.A."/>
            <person name="Sackton T.B."/>
            <person name="Larracuente A.M."/>
            <person name="Singh N.D."/>
            <person name="Abad J.P."/>
            <person name="Abt D.N."/>
            <person name="Adryan B."/>
            <person name="Aguade M."/>
            <person name="Akashi H."/>
            <person name="Anderson W.W."/>
            <person name="Aquadro C.F."/>
            <person name="Ardell D.H."/>
            <person name="Arguello R."/>
            <person name="Artieri C.G."/>
            <person name="Barbash D.A."/>
            <person name="Barker D."/>
            <person name="Barsanti P."/>
            <person name="Batterham P."/>
            <person name="Batzoglou S."/>
            <person name="Begun D."/>
            <person name="Bhutkar A."/>
            <person name="Blanco E."/>
            <person name="Bosak S.A."/>
            <person name="Bradley R.K."/>
            <person name="Brand A.D."/>
            <person name="Brent M.R."/>
            <person name="Brooks A.N."/>
            <person name="Brown R.H."/>
            <person name="Butlin R.K."/>
            <person name="Caggese C."/>
            <person name="Calvi B.R."/>
            <person name="Bernardo de Carvalho A."/>
            <person name="Caspi A."/>
            <person name="Castrezana S."/>
            <person name="Celniker S.E."/>
            <person name="Chang J.L."/>
            <person name="Chapple C."/>
            <person name="Chatterji S."/>
            <person name="Chinwalla A."/>
            <person name="Civetta A."/>
            <person name="Clifton S.W."/>
            <person name="Comeron J.M."/>
            <person name="Costello J.C."/>
            <person name="Coyne J.A."/>
            <person name="Daub J."/>
            <person name="David R.G."/>
            <person name="Delcher A.L."/>
            <person name="Delehaunty K."/>
            <person name="Do C.B."/>
            <person name="Ebling H."/>
            <person name="Edwards K."/>
            <person name="Eickbush T."/>
            <person name="Evans J.D."/>
            <person name="Filipski A."/>
            <person name="Findeiss S."/>
            <person name="Freyhult E."/>
            <person name="Fulton L."/>
            <person name="Fulton R."/>
            <person name="Garcia A.C."/>
            <person name="Gardiner A."/>
            <person name="Garfield D.A."/>
            <person name="Garvin B.E."/>
            <person name="Gibson G."/>
            <person name="Gilbert D."/>
            <person name="Gnerre S."/>
            <person name="Godfrey J."/>
            <person name="Good R."/>
            <person name="Gotea V."/>
            <person name="Gravely B."/>
            <person name="Greenberg A.J."/>
            <person name="Griffiths-Jones S."/>
            <person name="Gross S."/>
            <person name="Guigo R."/>
            <person name="Gustafson E.A."/>
            <person name="Haerty W."/>
            <person name="Hahn M.W."/>
            <person name="Halligan D.L."/>
            <person name="Halpern A.L."/>
            <person name="Halter G.M."/>
            <person name="Han M.V."/>
            <person name="Heger A."/>
            <person name="Hillier L."/>
            <person name="Hinrichs A.S."/>
            <person name="Holmes I."/>
            <person name="Hoskins R.A."/>
            <person name="Hubisz M.J."/>
            <person name="Hultmark D."/>
            <person name="Huntley M.A."/>
            <person name="Jaffe D.B."/>
            <person name="Jagadeeshan S."/>
            <person name="Jeck W.R."/>
            <person name="Johnson J."/>
            <person name="Jones C.D."/>
            <person name="Jordan W.C."/>
            <person name="Karpen G.H."/>
            <person name="Kataoka E."/>
            <person name="Keightley P.D."/>
            <person name="Kheradpour P."/>
            <person name="Kirkness E.F."/>
            <person name="Koerich L.B."/>
            <person name="Kristiansen K."/>
            <person name="Kudrna D."/>
            <person name="Kulathinal R.J."/>
            <person name="Kumar S."/>
            <person name="Kwok R."/>
            <person name="Lander E."/>
            <person name="Langley C.H."/>
            <person name="Lapoint R."/>
            <person name="Lazzaro B.P."/>
            <person name="Lee S.J."/>
            <person name="Levesque L."/>
            <person name="Li R."/>
            <person name="Lin C.F."/>
            <person name="Lin M.F."/>
            <person name="Lindblad-Toh K."/>
            <person name="Llopart A."/>
            <person name="Long M."/>
            <person name="Low L."/>
            <person name="Lozovsky E."/>
            <person name="Lu J."/>
            <person name="Luo M."/>
            <person name="Machado C.A."/>
            <person name="Makalowski W."/>
            <person name="Marzo M."/>
            <person name="Matsuda M."/>
            <person name="Matzkin L."/>
            <person name="McAllister B."/>
            <person name="McBride C.S."/>
            <person name="McKernan B."/>
            <person name="McKernan K."/>
            <person name="Mendez-Lago M."/>
            <person name="Minx P."/>
            <person name="Mollenhauer M.U."/>
            <person name="Montooth K."/>
            <person name="Mount S.M."/>
            <person name="Mu X."/>
            <person name="Myers E."/>
            <person name="Negre B."/>
            <person name="Newfeld S."/>
            <person name="Nielsen R."/>
            <person name="Noor M.A."/>
            <person name="O'Grady P."/>
            <person name="Pachter L."/>
            <person name="Papaceit M."/>
            <person name="Parisi M.J."/>
            <person name="Parisi M."/>
            <person name="Parts L."/>
            <person name="Pedersen J.S."/>
            <person name="Pesole G."/>
            <person name="Phillippy A.M."/>
            <person name="Ponting C.P."/>
            <person name="Pop M."/>
            <person name="Porcelli D."/>
            <person name="Powell J.R."/>
            <person name="Prohaska S."/>
            <person name="Pruitt K."/>
            <person name="Puig M."/>
            <person name="Quesneville H."/>
            <person name="Ram K.R."/>
            <person name="Rand D."/>
            <person name="Rasmussen M.D."/>
            <person name="Reed L.K."/>
            <person name="Reenan R."/>
            <person name="Reily A."/>
            <person name="Remington K.A."/>
            <person name="Rieger T.T."/>
            <person name="Ritchie M.G."/>
            <person name="Robin C."/>
            <person name="Rogers Y.H."/>
            <person name="Rohde C."/>
            <person name="Rozas J."/>
            <person name="Rubenfield M.J."/>
            <person name="Ruiz A."/>
            <person name="Russo S."/>
            <person name="Salzberg S.L."/>
            <person name="Sanchez-Gracia A."/>
            <person name="Saranga D.J."/>
            <person name="Sato H."/>
            <person name="Schaeffer S.W."/>
            <person name="Schatz M.C."/>
            <person name="Schlenke T."/>
            <person name="Schwartz R."/>
            <person name="Segarra C."/>
            <person name="Singh R.S."/>
            <person name="Sirot L."/>
            <person name="Sirota M."/>
            <person name="Sisneros N.B."/>
            <person name="Smith C.D."/>
            <person name="Smith T.F."/>
            <person name="Spieth J."/>
            <person name="Stage D.E."/>
            <person name="Stark A."/>
            <person name="Stephan W."/>
            <person name="Strausberg R.L."/>
            <person name="Strempel S."/>
            <person name="Sturgill D."/>
            <person name="Sutton G."/>
            <person name="Sutton G.G."/>
            <person name="Tao W."/>
            <person name="Teichmann S."/>
            <person name="Tobari Y.N."/>
            <person name="Tomimura Y."/>
            <person name="Tsolas J.M."/>
            <person name="Valente V.L."/>
            <person name="Venter E."/>
            <person name="Venter J.C."/>
            <person name="Vicario S."/>
            <person name="Vieira F.G."/>
            <person name="Vilella A.J."/>
            <person name="Villasante A."/>
            <person name="Walenz B."/>
            <person name="Wang J."/>
            <person name="Wasserman M."/>
            <person name="Watts T."/>
            <person name="Wilson D."/>
            <person name="Wilson R.K."/>
            <person name="Wing R.A."/>
            <person name="Wolfner M.F."/>
            <person name="Wong A."/>
            <person name="Wong G.K."/>
            <person name="Wu C.I."/>
            <person name="Wu G."/>
            <person name="Yamamoto D."/>
            <person name="Yang H.P."/>
            <person name="Yang S.P."/>
            <person name="Yorke J.A."/>
            <person name="Yoshida K."/>
            <person name="Zdobnov E."/>
            <person name="Zhang P."/>
            <person name="Zhang Y."/>
            <person name="Zimin A.V."/>
            <person name="Baldwin J."/>
            <person name="Abdouelleil A."/>
            <person name="Abdulkadir J."/>
            <person name="Abebe A."/>
            <person name="Abera B."/>
            <person name="Abreu J."/>
            <person name="Acer S.C."/>
            <person name="Aftuck L."/>
            <person name="Alexander A."/>
            <person name="An P."/>
            <person name="Anderson E."/>
            <person name="Anderson S."/>
            <person name="Arachi H."/>
            <person name="Azer M."/>
            <person name="Bachantsang P."/>
            <person name="Barry A."/>
            <person name="Bayul T."/>
            <person name="Berlin A."/>
            <person name="Bessette D."/>
            <person name="Bloom T."/>
            <person name="Blye J."/>
            <person name="Boguslavskiy L."/>
            <person name="Bonnet C."/>
            <person name="Boukhgalter B."/>
            <person name="Bourzgui I."/>
            <person name="Brown A."/>
            <person name="Cahill P."/>
            <person name="Channer S."/>
            <person name="Cheshatsang Y."/>
            <person name="Chuda L."/>
            <person name="Citroen M."/>
            <person name="Collymore A."/>
            <person name="Cooke P."/>
            <person name="Costello M."/>
            <person name="D'Aco K."/>
            <person name="Daza R."/>
            <person name="De Haan G."/>
            <person name="DeGray S."/>
            <person name="DeMaso C."/>
            <person name="Dhargay N."/>
            <person name="Dooley K."/>
            <person name="Dooley E."/>
            <person name="Doricent M."/>
            <person name="Dorje P."/>
            <person name="Dorjee K."/>
            <person name="Dupes A."/>
            <person name="Elong R."/>
            <person name="Falk J."/>
            <person name="Farina A."/>
            <person name="Faro S."/>
            <person name="Ferguson D."/>
            <person name="Fisher S."/>
            <person name="Foley C.D."/>
            <person name="Franke A."/>
            <person name="Friedrich D."/>
            <person name="Gadbois L."/>
            <person name="Gearin G."/>
            <person name="Gearin C.R."/>
            <person name="Giannoukos G."/>
            <person name="Goode T."/>
            <person name="Graham J."/>
            <person name="Grandbois E."/>
            <person name="Grewal S."/>
            <person name="Gyaltsen K."/>
            <person name="Hafez N."/>
            <person name="Hagos B."/>
            <person name="Hall J."/>
            <person name="Henson C."/>
            <person name="Hollinger A."/>
            <person name="Honan T."/>
            <person name="Huard M.D."/>
            <person name="Hughes L."/>
            <person name="Hurhula B."/>
            <person name="Husby M.E."/>
            <person name="Kamat A."/>
            <person name="Kanga B."/>
            <person name="Kashin S."/>
            <person name="Khazanovich D."/>
            <person name="Kisner P."/>
            <person name="Lance K."/>
            <person name="Lara M."/>
            <person name="Lee W."/>
            <person name="Lennon N."/>
            <person name="Letendre F."/>
            <person name="LeVine R."/>
            <person name="Lipovsky A."/>
            <person name="Liu X."/>
            <person name="Liu J."/>
            <person name="Liu S."/>
            <person name="Lokyitsang T."/>
            <person name="Lokyitsang Y."/>
            <person name="Lubonja R."/>
            <person name="Lui A."/>
            <person name="MacDonald P."/>
            <person name="Magnisalis V."/>
            <person name="Maru K."/>
            <person name="Matthews C."/>
            <person name="McCusker W."/>
            <person name="McDonough S."/>
            <person name="Mehta T."/>
            <person name="Meldrim J."/>
            <person name="Meneus L."/>
            <person name="Mihai O."/>
            <person name="Mihalev A."/>
            <person name="Mihova T."/>
            <person name="Mittelman R."/>
            <person name="Mlenga V."/>
            <person name="Montmayeur A."/>
            <person name="Mulrain L."/>
            <person name="Navidi A."/>
            <person name="Naylor J."/>
            <person name="Negash T."/>
            <person name="Nguyen T."/>
            <person name="Nguyen N."/>
            <person name="Nicol R."/>
            <person name="Norbu C."/>
            <person name="Norbu N."/>
            <person name="Novod N."/>
            <person name="O'Neill B."/>
            <person name="Osman S."/>
            <person name="Markiewicz E."/>
            <person name="Oyono O.L."/>
            <person name="Patti C."/>
            <person name="Phunkhang P."/>
            <person name="Pierre F."/>
            <person name="Priest M."/>
            <person name="Raghuraman S."/>
            <person name="Rege F."/>
            <person name="Reyes R."/>
            <person name="Rise C."/>
            <person name="Rogov P."/>
            <person name="Ross K."/>
            <person name="Ryan E."/>
            <person name="Settipalli S."/>
            <person name="Shea T."/>
            <person name="Sherpa N."/>
            <person name="Shi L."/>
            <person name="Shih D."/>
            <person name="Sparrow T."/>
            <person name="Spaulding J."/>
            <person name="Stalker J."/>
            <person name="Stange-Thomann N."/>
            <person name="Stavropoulos S."/>
            <person name="Stone C."/>
            <person name="Strader C."/>
            <person name="Tesfaye S."/>
            <person name="Thomson T."/>
            <person name="Thoulutsang Y."/>
            <person name="Thoulutsang D."/>
            <person name="Topham K."/>
            <person name="Topping I."/>
            <person name="Tsamla T."/>
            <person name="Vassiliev H."/>
            <person name="Vo A."/>
            <person name="Wangchuk T."/>
            <person name="Wangdi T."/>
            <person name="Weiand M."/>
            <person name="Wilkinson J."/>
            <person name="Wilson A."/>
            <person name="Yadav S."/>
            <person name="Young G."/>
            <person name="Yu Q."/>
            <person name="Zembek L."/>
            <person name="Zhong D."/>
            <person name="Zimmer A."/>
            <person name="Zwirko Z."/>
            <person name="Jaffe D.B."/>
            <person name="Alvarez P."/>
            <person name="Brockman W."/>
            <person name="Butler J."/>
            <person name="Chin C."/>
            <person name="Gnerre S."/>
            <person name="Grabherr M."/>
            <person name="Kleber M."/>
            <person name="Mauceli E."/>
            <person name="MacCallum I."/>
        </authorList>
    </citation>
    <scope>NUCLEOTIDE SEQUENCE [LARGE SCALE GENOMIC DNA]</scope>
    <source>
        <strain evidence="2 3">TSC#14021-0224.01</strain>
    </source>
</reference>
<dbReference type="AlphaFoldDB" id="A0A0Q5WKG5"/>
<name>A0A0Q5WKG5_DROER</name>
<keyword evidence="3" id="KW-1185">Reference proteome</keyword>
<sequence>MRKYIELFVFLLILKTSLCLRRGYGVLVVAEEEDVILLDSLIYDQPNKLDEIKTNSVNILELDQLRKNLIEEEKQLKDCERKFENHISPGFWNTMKKIIGPKLEEKLKCLRTNNVEANAKTTSAKNEETNKTSSWDTIMNNWMDIPRQIIVYFSEN</sequence>
<gene>
    <name evidence="2" type="primary">Dere\GG26931</name>
    <name evidence="2" type="synonym">GG26931</name>
    <name evidence="2" type="ORF">Dere_GG26931</name>
</gene>
<protein>
    <submittedName>
        <fullName evidence="2">Uncharacterized protein</fullName>
    </submittedName>
</protein>
<keyword evidence="1" id="KW-0732">Signal</keyword>
<reference evidence="2 3" key="2">
    <citation type="journal article" date="2008" name="Bioinformatics">
        <title>Assembly reconciliation.</title>
        <authorList>
            <person name="Zimin A.V."/>
            <person name="Smith D.R."/>
            <person name="Sutton G."/>
            <person name="Yorke J.A."/>
        </authorList>
    </citation>
    <scope>NUCLEOTIDE SEQUENCE [LARGE SCALE GENOMIC DNA]</scope>
    <source>
        <strain evidence="2 3">TSC#14021-0224.01</strain>
    </source>
</reference>
<proteinExistence type="predicted"/>
<dbReference type="KEGG" id="der:26526755"/>
<feature type="signal peptide" evidence="1">
    <location>
        <begin position="1"/>
        <end position="19"/>
    </location>
</feature>
<evidence type="ECO:0000256" key="1">
    <source>
        <dbReference type="SAM" id="SignalP"/>
    </source>
</evidence>